<accession>A0ABQ5SB67</accession>
<comment type="similarity">
    <text evidence="1">Belongs to the mTERF family.</text>
</comment>
<evidence type="ECO:0000256" key="1">
    <source>
        <dbReference type="ARBA" id="ARBA00007692"/>
    </source>
</evidence>
<evidence type="ECO:0000256" key="2">
    <source>
        <dbReference type="ARBA" id="ARBA00022472"/>
    </source>
</evidence>
<name>A0ABQ5SB67_9CHLO</name>
<dbReference type="Proteomes" id="UP001165090">
    <property type="component" value="Unassembled WGS sequence"/>
</dbReference>
<evidence type="ECO:0000256" key="3">
    <source>
        <dbReference type="ARBA" id="ARBA00022946"/>
    </source>
</evidence>
<dbReference type="SMART" id="SM00733">
    <property type="entry name" value="Mterf"/>
    <property type="match status" value="4"/>
</dbReference>
<gene>
    <name evidence="5" type="ORF">VaNZ11_010668</name>
</gene>
<feature type="region of interest" description="Disordered" evidence="4">
    <location>
        <begin position="1"/>
        <end position="21"/>
    </location>
</feature>
<sequence length="580" mass="61432">MKQYRLSARSRSAAADGRQRTRGHASALIINSVHQRTILAAYLHTNPAKDAGLCNDGKPAWKDPDNAASFSGRGAGPHPGQHIRNGFSLGPASNWRFMLATAASACVLLPGSFLPPLPSPFSPEFHAPPSASPPLPGLWETFMRVEVSLATSAEAMAADIHNGSAAAKMNAVRQLVSPDVRTMQEVSEELAMRARGQPNAEVSPEMASLREAGAFQSGGRGPAVAAAAVQGKEGLGEAVDMKARLQAADLASLLDINLTEAKSLMAAERDLGRMSRGSATQSFDAVCQLLGLGSATGSGGSGSAVGGIDMARQRQQAGRVVTRQPRVLLVSEPELRERFSELQSLLSASTPLARRLVLSQPGLLTHSPVTLRSRLSGLCSLFNVEPSLAAVLASHHPGLLVVNGGELTERAGTLAEALKLSKQQTVAVLRRQPRALLVSSEILRNRLRALTSQLELPCGEALGTVVLNAPRVLVLEEGEVERGLTELQGLLQISRDRTVALASEHPVLLVTHVSVLQERLRTLADLAQLPLDKIRLVVVDTPSLLAKSSAIMRKAVAEAEGIRGVQGDSTKTSANGPWWR</sequence>
<dbReference type="PANTHER" id="PTHR13068">
    <property type="entry name" value="CGI-12 PROTEIN-RELATED"/>
    <property type="match status" value="1"/>
</dbReference>
<dbReference type="EMBL" id="BSDZ01000039">
    <property type="protein sequence ID" value="GLI66728.1"/>
    <property type="molecule type" value="Genomic_DNA"/>
</dbReference>
<dbReference type="InterPro" id="IPR003690">
    <property type="entry name" value="MTERF"/>
</dbReference>
<evidence type="ECO:0000313" key="5">
    <source>
        <dbReference type="EMBL" id="GLI66728.1"/>
    </source>
</evidence>
<proteinExistence type="inferred from homology"/>
<dbReference type="Pfam" id="PF02536">
    <property type="entry name" value="mTERF"/>
    <property type="match status" value="1"/>
</dbReference>
<organism evidence="5 6">
    <name type="scientific">Volvox africanus</name>
    <dbReference type="NCBI Taxonomy" id="51714"/>
    <lineage>
        <taxon>Eukaryota</taxon>
        <taxon>Viridiplantae</taxon>
        <taxon>Chlorophyta</taxon>
        <taxon>core chlorophytes</taxon>
        <taxon>Chlorophyceae</taxon>
        <taxon>CS clade</taxon>
        <taxon>Chlamydomonadales</taxon>
        <taxon>Volvocaceae</taxon>
        <taxon>Volvox</taxon>
    </lineage>
</organism>
<feature type="compositionally biased region" description="Low complexity" evidence="4">
    <location>
        <begin position="1"/>
        <end position="15"/>
    </location>
</feature>
<keyword evidence="2" id="KW-0804">Transcription</keyword>
<protein>
    <submittedName>
        <fullName evidence="5">Uncharacterized protein</fullName>
    </submittedName>
</protein>
<dbReference type="Gene3D" id="1.25.70.10">
    <property type="entry name" value="Transcription termination factor 3, mitochondrial"/>
    <property type="match status" value="2"/>
</dbReference>
<evidence type="ECO:0000256" key="4">
    <source>
        <dbReference type="SAM" id="MobiDB-lite"/>
    </source>
</evidence>
<dbReference type="PANTHER" id="PTHR13068:SF219">
    <property type="entry name" value="MITOCHONDRIAL TRANSCRIPTION TERMINATION FACTOR FAMILY PROTEIN"/>
    <property type="match status" value="1"/>
</dbReference>
<dbReference type="InterPro" id="IPR038538">
    <property type="entry name" value="MTERF_sf"/>
</dbReference>
<keyword evidence="3" id="KW-0809">Transit peptide</keyword>
<evidence type="ECO:0000313" key="6">
    <source>
        <dbReference type="Proteomes" id="UP001165090"/>
    </source>
</evidence>
<keyword evidence="6" id="KW-1185">Reference proteome</keyword>
<keyword evidence="2" id="KW-0806">Transcription termination</keyword>
<keyword evidence="2" id="KW-0805">Transcription regulation</keyword>
<comment type="caution">
    <text evidence="5">The sequence shown here is derived from an EMBL/GenBank/DDBJ whole genome shotgun (WGS) entry which is preliminary data.</text>
</comment>
<reference evidence="5 6" key="1">
    <citation type="journal article" date="2023" name="IScience">
        <title>Expanded male sex-determining region conserved during the evolution of homothallism in the green alga Volvox.</title>
        <authorList>
            <person name="Yamamoto K."/>
            <person name="Matsuzaki R."/>
            <person name="Mahakham W."/>
            <person name="Heman W."/>
            <person name="Sekimoto H."/>
            <person name="Kawachi M."/>
            <person name="Minakuchi Y."/>
            <person name="Toyoda A."/>
            <person name="Nozaki H."/>
        </authorList>
    </citation>
    <scope>NUCLEOTIDE SEQUENCE [LARGE SCALE GENOMIC DNA]</scope>
    <source>
        <strain evidence="5 6">NIES-4468</strain>
    </source>
</reference>